<evidence type="ECO:0000256" key="7">
    <source>
        <dbReference type="ARBA" id="ARBA00023136"/>
    </source>
</evidence>
<dbReference type="InterPro" id="IPR036259">
    <property type="entry name" value="MFS_trans_sf"/>
</dbReference>
<protein>
    <submittedName>
        <fullName evidence="10">DHA1 family bicyclomycin/chloramphenicol resistance-like MFS transporter</fullName>
    </submittedName>
</protein>
<comment type="subcellular location">
    <subcellularLocation>
        <location evidence="1">Cell membrane</location>
        <topology evidence="1">Multi-pass membrane protein</topology>
    </subcellularLocation>
</comment>
<dbReference type="OrthoDB" id="9800416at2"/>
<dbReference type="Proteomes" id="UP000238375">
    <property type="component" value="Unassembled WGS sequence"/>
</dbReference>
<dbReference type="FunFam" id="1.20.1720.10:FF:000005">
    <property type="entry name" value="Bcr/CflA family efflux transporter"/>
    <property type="match status" value="1"/>
</dbReference>
<comment type="similarity">
    <text evidence="2">Belongs to the major facilitator superfamily. Bcr/CmlA family.</text>
</comment>
<dbReference type="NCBIfam" id="TIGR00710">
    <property type="entry name" value="efflux_Bcr_CflA"/>
    <property type="match status" value="1"/>
</dbReference>
<dbReference type="RefSeq" id="WP_106136111.1">
    <property type="nucleotide sequence ID" value="NZ_PVTE01000001.1"/>
</dbReference>
<dbReference type="GO" id="GO:0005886">
    <property type="term" value="C:plasma membrane"/>
    <property type="evidence" value="ECO:0007669"/>
    <property type="project" value="UniProtKB-SubCell"/>
</dbReference>
<dbReference type="Pfam" id="PF07690">
    <property type="entry name" value="MFS_1"/>
    <property type="match status" value="1"/>
</dbReference>
<dbReference type="PROSITE" id="PS50850">
    <property type="entry name" value="MFS"/>
    <property type="match status" value="1"/>
</dbReference>
<comment type="caution">
    <text evidence="10">The sequence shown here is derived from an EMBL/GenBank/DDBJ whole genome shotgun (WGS) entry which is preliminary data.</text>
</comment>
<dbReference type="InterPro" id="IPR020846">
    <property type="entry name" value="MFS_dom"/>
</dbReference>
<proteinExistence type="inferred from homology"/>
<organism evidence="10 11">
    <name type="scientific">Spirosoma oryzae</name>
    <dbReference type="NCBI Taxonomy" id="1469603"/>
    <lineage>
        <taxon>Bacteria</taxon>
        <taxon>Pseudomonadati</taxon>
        <taxon>Bacteroidota</taxon>
        <taxon>Cytophagia</taxon>
        <taxon>Cytophagales</taxon>
        <taxon>Cytophagaceae</taxon>
        <taxon>Spirosoma</taxon>
    </lineage>
</organism>
<dbReference type="InterPro" id="IPR004812">
    <property type="entry name" value="Efflux_drug-R_Bcr/CmlA"/>
</dbReference>
<feature type="transmembrane region" description="Helical" evidence="8">
    <location>
        <begin position="308"/>
        <end position="329"/>
    </location>
</feature>
<dbReference type="SUPFAM" id="SSF103473">
    <property type="entry name" value="MFS general substrate transporter"/>
    <property type="match status" value="1"/>
</dbReference>
<evidence type="ECO:0000256" key="2">
    <source>
        <dbReference type="ARBA" id="ARBA00006236"/>
    </source>
</evidence>
<dbReference type="EMBL" id="PVTE01000001">
    <property type="protein sequence ID" value="PRY47170.1"/>
    <property type="molecule type" value="Genomic_DNA"/>
</dbReference>
<keyword evidence="5 8" id="KW-0812">Transmembrane</keyword>
<keyword evidence="3" id="KW-0813">Transport</keyword>
<keyword evidence="7 8" id="KW-0472">Membrane</keyword>
<dbReference type="InterPro" id="IPR011701">
    <property type="entry name" value="MFS"/>
</dbReference>
<reference evidence="10 11" key="1">
    <citation type="submission" date="2018-03" db="EMBL/GenBank/DDBJ databases">
        <title>Genomic Encyclopedia of Archaeal and Bacterial Type Strains, Phase II (KMG-II): from individual species to whole genera.</title>
        <authorList>
            <person name="Goeker M."/>
        </authorList>
    </citation>
    <scope>NUCLEOTIDE SEQUENCE [LARGE SCALE GENOMIC DNA]</scope>
    <source>
        <strain evidence="10 11">DSM 28354</strain>
    </source>
</reference>
<feature type="transmembrane region" description="Helical" evidence="8">
    <location>
        <begin position="369"/>
        <end position="389"/>
    </location>
</feature>
<keyword evidence="11" id="KW-1185">Reference proteome</keyword>
<feature type="transmembrane region" description="Helical" evidence="8">
    <location>
        <begin position="279"/>
        <end position="302"/>
    </location>
</feature>
<accession>A0A2T0TN80</accession>
<evidence type="ECO:0000256" key="1">
    <source>
        <dbReference type="ARBA" id="ARBA00004651"/>
    </source>
</evidence>
<feature type="transmembrane region" description="Helical" evidence="8">
    <location>
        <begin position="76"/>
        <end position="96"/>
    </location>
</feature>
<evidence type="ECO:0000256" key="3">
    <source>
        <dbReference type="ARBA" id="ARBA00022448"/>
    </source>
</evidence>
<feature type="transmembrane region" description="Helical" evidence="8">
    <location>
        <begin position="248"/>
        <end position="267"/>
    </location>
</feature>
<keyword evidence="6 8" id="KW-1133">Transmembrane helix</keyword>
<dbReference type="AlphaFoldDB" id="A0A2T0TN80"/>
<evidence type="ECO:0000256" key="8">
    <source>
        <dbReference type="SAM" id="Phobius"/>
    </source>
</evidence>
<evidence type="ECO:0000259" key="9">
    <source>
        <dbReference type="PROSITE" id="PS50850"/>
    </source>
</evidence>
<dbReference type="GO" id="GO:1990961">
    <property type="term" value="P:xenobiotic detoxification by transmembrane export across the plasma membrane"/>
    <property type="evidence" value="ECO:0007669"/>
    <property type="project" value="InterPro"/>
</dbReference>
<feature type="transmembrane region" description="Helical" evidence="8">
    <location>
        <begin position="133"/>
        <end position="155"/>
    </location>
</feature>
<feature type="transmembrane region" description="Helical" evidence="8">
    <location>
        <begin position="213"/>
        <end position="233"/>
    </location>
</feature>
<evidence type="ECO:0000313" key="10">
    <source>
        <dbReference type="EMBL" id="PRY47170.1"/>
    </source>
</evidence>
<dbReference type="Gene3D" id="1.20.1720.10">
    <property type="entry name" value="Multidrug resistance protein D"/>
    <property type="match status" value="1"/>
</dbReference>
<feature type="transmembrane region" description="Helical" evidence="8">
    <location>
        <begin position="45"/>
        <end position="64"/>
    </location>
</feature>
<keyword evidence="4" id="KW-1003">Cell membrane</keyword>
<dbReference type="GO" id="GO:0042910">
    <property type="term" value="F:xenobiotic transmembrane transporter activity"/>
    <property type="evidence" value="ECO:0007669"/>
    <property type="project" value="InterPro"/>
</dbReference>
<dbReference type="CDD" id="cd17320">
    <property type="entry name" value="MFS_MdfA_MDR_like"/>
    <property type="match status" value="1"/>
</dbReference>
<dbReference type="PANTHER" id="PTHR23502">
    <property type="entry name" value="MAJOR FACILITATOR SUPERFAMILY"/>
    <property type="match status" value="1"/>
</dbReference>
<dbReference type="PANTHER" id="PTHR23502:SF132">
    <property type="entry name" value="POLYAMINE TRANSPORTER 2-RELATED"/>
    <property type="match status" value="1"/>
</dbReference>
<evidence type="ECO:0000256" key="6">
    <source>
        <dbReference type="ARBA" id="ARBA00022989"/>
    </source>
</evidence>
<evidence type="ECO:0000256" key="5">
    <source>
        <dbReference type="ARBA" id="ARBA00022692"/>
    </source>
</evidence>
<dbReference type="GO" id="GO:0015385">
    <property type="term" value="F:sodium:proton antiporter activity"/>
    <property type="evidence" value="ECO:0007669"/>
    <property type="project" value="TreeGrafter"/>
</dbReference>
<feature type="transmembrane region" description="Helical" evidence="8">
    <location>
        <begin position="161"/>
        <end position="183"/>
    </location>
</feature>
<name>A0A2T0TN80_9BACT</name>
<evidence type="ECO:0000256" key="4">
    <source>
        <dbReference type="ARBA" id="ARBA00022475"/>
    </source>
</evidence>
<sequence>MTRRQHFVVILILGALSTIGPFSIDMYLPAFPAIARDLHVSIAQVQLSLTSYFIGIAAGQLLYGPLIDRFGRKKPLYAGLLVYLLATFGCATAGSIELLIGMRLLQALGGCVGLVAAQALVRDLFPVGKIASVFSLLTLVIAVSPMIAPTLGGYATVAFGWHAIFLILAGITVLMLLAIHYFLPNGRPADASLSLRPQAVMGSFLTVLRQPQFLTYALAGGIATSAPFAYIAGSPDVLMNIYHVSAQQYGWIFSFLAIAIIAPNQLNHLLLKRFTSAQLVYAAVVYQTIMGSLLVLGVWAGWFGAVGLIAMLFLFLCGQGLIAPNASALSMAPFERHAGSAAALMGSFRMAFGAVASGTVSALHNNTALPMVGTMLACVVAGLAILLLGQSSIRRYSHQHA</sequence>
<gene>
    <name evidence="10" type="ORF">CLV58_101236</name>
</gene>
<evidence type="ECO:0000313" key="11">
    <source>
        <dbReference type="Proteomes" id="UP000238375"/>
    </source>
</evidence>
<feature type="domain" description="Major facilitator superfamily (MFS) profile" evidence="9">
    <location>
        <begin position="9"/>
        <end position="392"/>
    </location>
</feature>